<dbReference type="CDD" id="cd07906">
    <property type="entry name" value="Adenylation_DNA_ligase_LigD_LigC"/>
    <property type="match status" value="1"/>
</dbReference>
<dbReference type="PANTHER" id="PTHR45674">
    <property type="entry name" value="DNA LIGASE 1/3 FAMILY MEMBER"/>
    <property type="match status" value="1"/>
</dbReference>
<dbReference type="AlphaFoldDB" id="A0A3M8CKZ4"/>
<keyword evidence="7" id="KW-1185">Reference proteome</keyword>
<comment type="catalytic activity">
    <reaction evidence="4">
        <text>ATP + (deoxyribonucleotide)n-3'-hydroxyl + 5'-phospho-(deoxyribonucleotide)m = (deoxyribonucleotide)n+m + AMP + diphosphate.</text>
        <dbReference type="EC" id="6.5.1.1"/>
    </reaction>
</comment>
<protein>
    <recommendedName>
        <fullName evidence="2">DNA ligase (ATP)</fullName>
        <ecNumber evidence="2">6.5.1.1</ecNumber>
    </recommendedName>
</protein>
<dbReference type="InterPro" id="IPR012309">
    <property type="entry name" value="DNA_ligase_ATP-dep_C"/>
</dbReference>
<dbReference type="GO" id="GO:0006281">
    <property type="term" value="P:DNA repair"/>
    <property type="evidence" value="ECO:0007669"/>
    <property type="project" value="InterPro"/>
</dbReference>
<name>A0A3M8CKZ4_9BACL</name>
<dbReference type="CDD" id="cd07971">
    <property type="entry name" value="OBF_DNA_ligase_LigD"/>
    <property type="match status" value="1"/>
</dbReference>
<evidence type="ECO:0000259" key="5">
    <source>
        <dbReference type="PROSITE" id="PS50160"/>
    </source>
</evidence>
<dbReference type="SUPFAM" id="SSF56091">
    <property type="entry name" value="DNA ligase/mRNA capping enzyme, catalytic domain"/>
    <property type="match status" value="1"/>
</dbReference>
<organism evidence="6 7">
    <name type="scientific">Brevibacillus invocatus</name>
    <dbReference type="NCBI Taxonomy" id="173959"/>
    <lineage>
        <taxon>Bacteria</taxon>
        <taxon>Bacillati</taxon>
        <taxon>Bacillota</taxon>
        <taxon>Bacilli</taxon>
        <taxon>Bacillales</taxon>
        <taxon>Paenibacillaceae</taxon>
        <taxon>Brevibacillus</taxon>
    </lineage>
</organism>
<gene>
    <name evidence="6" type="ORF">EDM52_03490</name>
</gene>
<dbReference type="InterPro" id="IPR050191">
    <property type="entry name" value="ATP-dep_DNA_ligase"/>
</dbReference>
<dbReference type="OrthoDB" id="9802472at2"/>
<feature type="domain" description="ATP-dependent DNA ligase family profile" evidence="5">
    <location>
        <begin position="105"/>
        <end position="195"/>
    </location>
</feature>
<dbReference type="Gene3D" id="2.40.50.140">
    <property type="entry name" value="Nucleic acid-binding proteins"/>
    <property type="match status" value="1"/>
</dbReference>
<proteinExistence type="inferred from homology"/>
<evidence type="ECO:0000256" key="1">
    <source>
        <dbReference type="ARBA" id="ARBA00007572"/>
    </source>
</evidence>
<dbReference type="Proteomes" id="UP000282028">
    <property type="component" value="Unassembled WGS sequence"/>
</dbReference>
<dbReference type="Gene3D" id="3.30.470.30">
    <property type="entry name" value="DNA ligase/mRNA capping enzyme"/>
    <property type="match status" value="1"/>
</dbReference>
<dbReference type="Pfam" id="PF01068">
    <property type="entry name" value="DNA_ligase_A_M"/>
    <property type="match status" value="1"/>
</dbReference>
<dbReference type="SUPFAM" id="SSF50249">
    <property type="entry name" value="Nucleic acid-binding proteins"/>
    <property type="match status" value="1"/>
</dbReference>
<evidence type="ECO:0000256" key="2">
    <source>
        <dbReference type="ARBA" id="ARBA00012727"/>
    </source>
</evidence>
<evidence type="ECO:0000313" key="6">
    <source>
        <dbReference type="EMBL" id="RNB76436.1"/>
    </source>
</evidence>
<evidence type="ECO:0000256" key="4">
    <source>
        <dbReference type="ARBA" id="ARBA00034003"/>
    </source>
</evidence>
<comment type="similarity">
    <text evidence="1">Belongs to the ATP-dependent DNA ligase family.</text>
</comment>
<dbReference type="PANTHER" id="PTHR45674:SF4">
    <property type="entry name" value="DNA LIGASE 1"/>
    <property type="match status" value="1"/>
</dbReference>
<dbReference type="EMBL" id="RHHR01000007">
    <property type="protein sequence ID" value="RNB76436.1"/>
    <property type="molecule type" value="Genomic_DNA"/>
</dbReference>
<evidence type="ECO:0000313" key="7">
    <source>
        <dbReference type="Proteomes" id="UP000282028"/>
    </source>
</evidence>
<dbReference type="GO" id="GO:0005524">
    <property type="term" value="F:ATP binding"/>
    <property type="evidence" value="ECO:0007669"/>
    <property type="project" value="InterPro"/>
</dbReference>
<dbReference type="InterPro" id="IPR014146">
    <property type="entry name" value="LigD_ligase_dom"/>
</dbReference>
<dbReference type="Gene3D" id="3.30.1490.70">
    <property type="match status" value="1"/>
</dbReference>
<accession>A0A3M8CKZ4</accession>
<dbReference type="NCBIfam" id="TIGR02779">
    <property type="entry name" value="NHEJ_ligase_lig"/>
    <property type="match status" value="1"/>
</dbReference>
<keyword evidence="3 6" id="KW-0436">Ligase</keyword>
<dbReference type="Pfam" id="PF04679">
    <property type="entry name" value="DNA_ligase_A_C"/>
    <property type="match status" value="1"/>
</dbReference>
<dbReference type="InterPro" id="IPR012310">
    <property type="entry name" value="DNA_ligase_ATP-dep_cent"/>
</dbReference>
<dbReference type="InterPro" id="IPR012340">
    <property type="entry name" value="NA-bd_OB-fold"/>
</dbReference>
<dbReference type="EC" id="6.5.1.1" evidence="2"/>
<reference evidence="6 7" key="1">
    <citation type="submission" date="2018-10" db="EMBL/GenBank/DDBJ databases">
        <title>Phylogenomics of Brevibacillus.</title>
        <authorList>
            <person name="Dunlap C."/>
        </authorList>
    </citation>
    <scope>NUCLEOTIDE SEQUENCE [LARGE SCALE GENOMIC DNA]</scope>
    <source>
        <strain evidence="6 7">JCM 12215</strain>
    </source>
</reference>
<dbReference type="GO" id="GO:0006310">
    <property type="term" value="P:DNA recombination"/>
    <property type="evidence" value="ECO:0007669"/>
    <property type="project" value="InterPro"/>
</dbReference>
<dbReference type="GO" id="GO:0003910">
    <property type="term" value="F:DNA ligase (ATP) activity"/>
    <property type="evidence" value="ECO:0007669"/>
    <property type="project" value="UniProtKB-EC"/>
</dbReference>
<evidence type="ECO:0000256" key="3">
    <source>
        <dbReference type="ARBA" id="ARBA00022598"/>
    </source>
</evidence>
<comment type="caution">
    <text evidence="6">The sequence shown here is derived from an EMBL/GenBank/DDBJ whole genome shotgun (WGS) entry which is preliminary data.</text>
</comment>
<dbReference type="PROSITE" id="PS50160">
    <property type="entry name" value="DNA_LIGASE_A3"/>
    <property type="match status" value="1"/>
</dbReference>
<sequence>MVLKPIIPFEPIAVNQIPTGENWVAQIKWDGVRILSYCEGGEVRLINRRQNDRTMQYPELQDPKAYCSASSFILDGEMIALDSSRPSFHEIMKRDSVRREQSVRLATKQTPVTYMVFDVLYVDGEWVHERTLAQRQQLLRDIIIPQAYIQIVQNFADGQALFDVMLKHEMEGIVCKDLNSTYVSDGKDKRWQKKKIFRDLYAVIGGVTLQDGVANALLLGLYNDTGALLYIGHAGTGTFSRKGWEELTERLRPLIIERSPFSNEPKRSRDALWVKPEIVVKVEYMEWTPAHTMRHPTLQGIVEMSKEECTLMQIQ</sequence>